<evidence type="ECO:0000313" key="3">
    <source>
        <dbReference type="Proteomes" id="UP000009214"/>
    </source>
</evidence>
<proteinExistence type="predicted"/>
<dbReference type="GeneID" id="13997241"/>
<organism evidence="2 3">
    <name type="scientific">Escherichia phage JL1</name>
    <dbReference type="NCBI Taxonomy" id="2681620"/>
    <lineage>
        <taxon>Viruses</taxon>
        <taxon>Duplodnaviria</taxon>
        <taxon>Heunggongvirae</taxon>
        <taxon>Uroviricota</taxon>
        <taxon>Caudoviricetes</taxon>
        <taxon>Dhillonvirus</taxon>
        <taxon>Dhillonvirus JL1</taxon>
    </lineage>
</organism>
<dbReference type="Proteomes" id="UP000009214">
    <property type="component" value="Segment"/>
</dbReference>
<dbReference type="KEGG" id="vg:13997241"/>
<dbReference type="RefSeq" id="YP_006990401.1">
    <property type="nucleotide sequence ID" value="NC_019419.2"/>
</dbReference>
<keyword evidence="3" id="KW-1185">Reference proteome</keyword>
<protein>
    <submittedName>
        <fullName evidence="2">Uncharacterized protein</fullName>
    </submittedName>
</protein>
<evidence type="ECO:0000313" key="2">
    <source>
        <dbReference type="EMBL" id="AFV51291.1"/>
    </source>
</evidence>
<sequence>MHSYAIKLHKVSGTKSGTNQGRDKAGQHPCPAPDYAAWRGAGQAGQLPVFQTRRGVCHPPRLRLHKIRDCKIYGSMLRIAVVAELGNQCKMQNVGRKMQFAVTADSDQLFHARD</sequence>
<dbReference type="EMBL" id="JX865427">
    <property type="protein sequence ID" value="AFV51291.1"/>
    <property type="molecule type" value="Genomic_DNA"/>
</dbReference>
<gene>
    <name evidence="2" type="ORF">JL1_15</name>
</gene>
<feature type="region of interest" description="Disordered" evidence="1">
    <location>
        <begin position="11"/>
        <end position="33"/>
    </location>
</feature>
<accession>K4NXB5</accession>
<name>K4NXB5_9CAUD</name>
<reference evidence="2 3" key="1">
    <citation type="journal article" date="2013" name="Arch. Virol.">
        <title>Complete genome sequence of Escherichia coli O157:H7 lytic phage JL1.</title>
        <authorList>
            <person name="Pan F."/>
            <person name="Wu H."/>
            <person name="Liu J."/>
            <person name="Ai Y."/>
            <person name="Meng X."/>
            <person name="Meng R."/>
            <person name="Meng Q."/>
        </authorList>
    </citation>
    <scope>NUCLEOTIDE SEQUENCE [LARGE SCALE GENOMIC DNA]</scope>
</reference>
<evidence type="ECO:0000256" key="1">
    <source>
        <dbReference type="SAM" id="MobiDB-lite"/>
    </source>
</evidence>